<evidence type="ECO:0000256" key="9">
    <source>
        <dbReference type="SAM" id="SignalP"/>
    </source>
</evidence>
<evidence type="ECO:0000313" key="10">
    <source>
        <dbReference type="EMBL" id="AKN21469.1"/>
    </source>
</evidence>
<gene>
    <name evidence="10" type="primary">slc10a-2</name>
</gene>
<feature type="transmembrane region" description="Helical" evidence="8">
    <location>
        <begin position="406"/>
        <end position="428"/>
    </location>
</feature>
<organism evidence="10">
    <name type="scientific">Schmidtea mediterranea</name>
    <name type="common">Freshwater planarian flatworm</name>
    <dbReference type="NCBI Taxonomy" id="79327"/>
    <lineage>
        <taxon>Eukaryota</taxon>
        <taxon>Metazoa</taxon>
        <taxon>Spiralia</taxon>
        <taxon>Lophotrochozoa</taxon>
        <taxon>Platyhelminthes</taxon>
        <taxon>Rhabditophora</taxon>
        <taxon>Seriata</taxon>
        <taxon>Tricladida</taxon>
        <taxon>Continenticola</taxon>
        <taxon>Geoplanoidea</taxon>
        <taxon>Dugesiidae</taxon>
        <taxon>Schmidtea</taxon>
    </lineage>
</organism>
<accession>A0A0H3YJ17</accession>
<dbReference type="PANTHER" id="PTHR10361:SF28">
    <property type="entry name" value="P3 PROTEIN-RELATED"/>
    <property type="match status" value="1"/>
</dbReference>
<evidence type="ECO:0000256" key="2">
    <source>
        <dbReference type="ARBA" id="ARBA00006528"/>
    </source>
</evidence>
<dbReference type="PANTHER" id="PTHR10361">
    <property type="entry name" value="SODIUM-BILE ACID COTRANSPORTER"/>
    <property type="match status" value="1"/>
</dbReference>
<keyword evidence="5 8" id="KW-1133">Transmembrane helix</keyword>
<feature type="transmembrane region" description="Helical" evidence="8">
    <location>
        <begin position="180"/>
        <end position="201"/>
    </location>
</feature>
<dbReference type="GO" id="GO:0015293">
    <property type="term" value="F:symporter activity"/>
    <property type="evidence" value="ECO:0007669"/>
    <property type="project" value="UniProtKB-KW"/>
</dbReference>
<keyword evidence="4" id="KW-0813">Transport</keyword>
<evidence type="ECO:0000256" key="6">
    <source>
        <dbReference type="ARBA" id="ARBA00023136"/>
    </source>
</evidence>
<evidence type="ECO:0000256" key="5">
    <source>
        <dbReference type="ARBA" id="ARBA00022989"/>
    </source>
</evidence>
<name>A0A0H3YJ17_SCHMD</name>
<dbReference type="Gene3D" id="1.20.1530.20">
    <property type="match status" value="1"/>
</dbReference>
<dbReference type="InterPro" id="IPR002657">
    <property type="entry name" value="BilAc:Na_symport/Acr3"/>
</dbReference>
<dbReference type="EMBL" id="KT163519">
    <property type="protein sequence ID" value="AKN21469.1"/>
    <property type="molecule type" value="mRNA"/>
</dbReference>
<sequence length="462" mass="51788">MRVLVIYFLFYCYANGHDLGFVGRFENGFQNSSSFFKLKTFEMDSVILNETFTYYLNSTFVNVSNFKLNCRSDYLKVGYLVNWTDIQLPPVTMENSVMKLNFTVFSKRLGSSNIICTIYLPDSNSTKVFEQKIGQLIVLRHPTIAELVFRIIVSIFVIFLTFVMGCGLDRDIILNYLKKPISPFIGFVSQFLFMPLISAALGKLSGIENSFALGLLVIGCSPGGGASNIWTVLYGGDLNLSMTMTFISSCAALGMMPLWLFALGRLFIDPKNVVIPYDSIAINLLQVVLPVGIGIFVRWKWEEKSKVLVKKVKIMGIIFIIFVLSYGTYANLYIYKLIGDYIFLLPIGAFLPWLGFIFGYLLALATRRNKKQAIAIALETGFQNIGIAILILKFSMPQPDGDMGAVMPLIVAMFTPLPLYVGYAALVIKKKCCKSSKQSEDTEMKSNTDEQKNVLLDESPKD</sequence>
<keyword evidence="4" id="KW-0769">Symport</keyword>
<keyword evidence="9" id="KW-0732">Signal</keyword>
<feature type="region of interest" description="Disordered" evidence="7">
    <location>
        <begin position="436"/>
        <end position="462"/>
    </location>
</feature>
<reference evidence="10" key="1">
    <citation type="journal article" date="2015" name="Elife">
        <title>Stem cells and fluid flow drive cyst formation in an invertebrate excretory organ.</title>
        <authorList>
            <person name="Thi-Kim Vu H."/>
            <person name="Rink J.C."/>
            <person name="McKinney S.A."/>
            <person name="McClain M."/>
            <person name="Lakshmanaperumal N."/>
            <person name="Alexander R."/>
            <person name="Sanchez Alvarado A."/>
        </authorList>
    </citation>
    <scope>NUCLEOTIDE SEQUENCE</scope>
</reference>
<dbReference type="InterPro" id="IPR004710">
    <property type="entry name" value="Bilac:Na_transpt"/>
</dbReference>
<feature type="transmembrane region" description="Helical" evidence="8">
    <location>
        <begin position="246"/>
        <end position="268"/>
    </location>
</feature>
<comment type="subcellular location">
    <subcellularLocation>
        <location evidence="1">Membrane</location>
        <topology evidence="1">Multi-pass membrane protein</topology>
    </subcellularLocation>
</comment>
<comment type="similarity">
    <text evidence="2">Belongs to the bile acid:sodium symporter (BASS) (TC 2.A.28) family.</text>
</comment>
<evidence type="ECO:0000256" key="1">
    <source>
        <dbReference type="ARBA" id="ARBA00004141"/>
    </source>
</evidence>
<evidence type="ECO:0000256" key="3">
    <source>
        <dbReference type="ARBA" id="ARBA00022692"/>
    </source>
</evidence>
<feature type="transmembrane region" description="Helical" evidence="8">
    <location>
        <begin position="313"/>
        <end position="335"/>
    </location>
</feature>
<keyword evidence="6 8" id="KW-0472">Membrane</keyword>
<dbReference type="Pfam" id="PF01758">
    <property type="entry name" value="SBF"/>
    <property type="match status" value="1"/>
</dbReference>
<feature type="transmembrane region" description="Helical" evidence="8">
    <location>
        <begin position="374"/>
        <end position="394"/>
    </location>
</feature>
<dbReference type="GO" id="GO:0016020">
    <property type="term" value="C:membrane"/>
    <property type="evidence" value="ECO:0007669"/>
    <property type="project" value="UniProtKB-SubCell"/>
</dbReference>
<feature type="signal peptide" evidence="9">
    <location>
        <begin position="1"/>
        <end position="16"/>
    </location>
</feature>
<protein>
    <submittedName>
        <fullName evidence="10">Slc10a-2</fullName>
    </submittedName>
</protein>
<feature type="transmembrane region" description="Helical" evidence="8">
    <location>
        <begin position="147"/>
        <end position="168"/>
    </location>
</feature>
<dbReference type="AlphaFoldDB" id="A0A0H3YJ17"/>
<evidence type="ECO:0000256" key="4">
    <source>
        <dbReference type="ARBA" id="ARBA00022847"/>
    </source>
</evidence>
<feature type="transmembrane region" description="Helical" evidence="8">
    <location>
        <begin position="341"/>
        <end position="362"/>
    </location>
</feature>
<dbReference type="OrthoDB" id="203097at2759"/>
<proteinExistence type="evidence at transcript level"/>
<feature type="compositionally biased region" description="Basic and acidic residues" evidence="7">
    <location>
        <begin position="437"/>
        <end position="452"/>
    </location>
</feature>
<feature type="transmembrane region" description="Helical" evidence="8">
    <location>
        <begin position="213"/>
        <end position="234"/>
    </location>
</feature>
<feature type="chain" id="PRO_5005204471" evidence="9">
    <location>
        <begin position="17"/>
        <end position="462"/>
    </location>
</feature>
<feature type="transmembrane region" description="Helical" evidence="8">
    <location>
        <begin position="280"/>
        <end position="301"/>
    </location>
</feature>
<evidence type="ECO:0000256" key="8">
    <source>
        <dbReference type="SAM" id="Phobius"/>
    </source>
</evidence>
<dbReference type="InterPro" id="IPR038770">
    <property type="entry name" value="Na+/solute_symporter_sf"/>
</dbReference>
<keyword evidence="3 8" id="KW-0812">Transmembrane</keyword>
<evidence type="ECO:0000256" key="7">
    <source>
        <dbReference type="SAM" id="MobiDB-lite"/>
    </source>
</evidence>